<dbReference type="InterPro" id="IPR005704">
    <property type="entry name" value="Ribosomal_uS3_bac-typ"/>
</dbReference>
<dbReference type="GO" id="GO:0003729">
    <property type="term" value="F:mRNA binding"/>
    <property type="evidence" value="ECO:0007669"/>
    <property type="project" value="UniProtKB-UniRule"/>
</dbReference>
<evidence type="ECO:0000259" key="10">
    <source>
        <dbReference type="PROSITE" id="PS50823"/>
    </source>
</evidence>
<feature type="domain" description="KH type-2" evidence="10">
    <location>
        <begin position="38"/>
        <end position="110"/>
    </location>
</feature>
<gene>
    <name evidence="8" type="primary">rpsC</name>
    <name evidence="11" type="ORF">UY77_C0001G0033</name>
</gene>
<dbReference type="CDD" id="cd02412">
    <property type="entry name" value="KH-II_30S_S3"/>
    <property type="match status" value="1"/>
</dbReference>
<dbReference type="PROSITE" id="PS50823">
    <property type="entry name" value="KH_TYPE_2"/>
    <property type="match status" value="1"/>
</dbReference>
<keyword evidence="5 8" id="KW-0687">Ribonucleoprotein</keyword>
<dbReference type="PANTHER" id="PTHR11760">
    <property type="entry name" value="30S/40S RIBOSOMAL PROTEIN S3"/>
    <property type="match status" value="1"/>
</dbReference>
<dbReference type="InterPro" id="IPR009019">
    <property type="entry name" value="KH_sf_prok-type"/>
</dbReference>
<dbReference type="EMBL" id="LCRI01000001">
    <property type="protein sequence ID" value="KKW33338.1"/>
    <property type="molecule type" value="Genomic_DNA"/>
</dbReference>
<dbReference type="FunFam" id="3.30.300.20:FF:000001">
    <property type="entry name" value="30S ribosomal protein S3"/>
    <property type="match status" value="1"/>
</dbReference>
<dbReference type="NCBIfam" id="TIGR01009">
    <property type="entry name" value="rpsC_bact"/>
    <property type="match status" value="1"/>
</dbReference>
<dbReference type="PANTHER" id="PTHR11760:SF19">
    <property type="entry name" value="SMALL RIBOSOMAL SUBUNIT PROTEIN US3C"/>
    <property type="match status" value="1"/>
</dbReference>
<dbReference type="InterPro" id="IPR004044">
    <property type="entry name" value="KH_dom_type_2"/>
</dbReference>
<dbReference type="HAMAP" id="MF_01309_B">
    <property type="entry name" value="Ribosomal_uS3_B"/>
    <property type="match status" value="1"/>
</dbReference>
<dbReference type="GO" id="GO:0003735">
    <property type="term" value="F:structural constituent of ribosome"/>
    <property type="evidence" value="ECO:0007669"/>
    <property type="project" value="InterPro"/>
</dbReference>
<comment type="caution">
    <text evidence="11">The sequence shown here is derived from an EMBL/GenBank/DDBJ whole genome shotgun (WGS) entry which is preliminary data.</text>
</comment>
<dbReference type="SMART" id="SM00322">
    <property type="entry name" value="KH"/>
    <property type="match status" value="1"/>
</dbReference>
<dbReference type="GO" id="GO:0006412">
    <property type="term" value="P:translation"/>
    <property type="evidence" value="ECO:0007669"/>
    <property type="project" value="UniProtKB-UniRule"/>
</dbReference>
<dbReference type="InterPro" id="IPR001351">
    <property type="entry name" value="Ribosomal_uS3_C"/>
</dbReference>
<dbReference type="SUPFAM" id="SSF54814">
    <property type="entry name" value="Prokaryotic type KH domain (KH-domain type II)"/>
    <property type="match status" value="1"/>
</dbReference>
<dbReference type="InterPro" id="IPR036419">
    <property type="entry name" value="Ribosomal_S3_C_sf"/>
</dbReference>
<evidence type="ECO:0000256" key="5">
    <source>
        <dbReference type="ARBA" id="ARBA00023274"/>
    </source>
</evidence>
<comment type="subunit">
    <text evidence="8">Part of the 30S ribosomal subunit. Forms a tight complex with proteins S10 and S14.</text>
</comment>
<dbReference type="Pfam" id="PF07650">
    <property type="entry name" value="KH_2"/>
    <property type="match status" value="1"/>
</dbReference>
<dbReference type="AlphaFoldDB" id="A0A0G1XQ10"/>
<organism evidence="11 12">
    <name type="scientific">Candidatus Uhrbacteria bacterium GW2011_GWA2_53_10</name>
    <dbReference type="NCBI Taxonomy" id="1618980"/>
    <lineage>
        <taxon>Bacteria</taxon>
        <taxon>Candidatus Uhriibacteriota</taxon>
    </lineage>
</organism>
<dbReference type="Gene3D" id="3.30.300.20">
    <property type="match status" value="1"/>
</dbReference>
<sequence length="218" mass="24529">MGHKVHPIAFRLAVTKGWGSTWFARQNFSTFLKEDVQLRDFLWKRLKDSLLDRIEIERSRQKITITLYSAKPGTIIGRAGAGIEELTKAIKKMFYPGRRVDLQVNVKEIQQPSLSARIVGQQIASDLEKRMPFRRIMKMAIERVMKSGAQGVKLTISGRLNGAEIARTETLANGKIPLHNLRADINFASVAAHTIYGAIGVKVWINRGEVFEEKKGSA</sequence>
<dbReference type="GO" id="GO:0022627">
    <property type="term" value="C:cytosolic small ribosomal subunit"/>
    <property type="evidence" value="ECO:0007669"/>
    <property type="project" value="TreeGrafter"/>
</dbReference>
<name>A0A0G1XQ10_9BACT</name>
<dbReference type="PROSITE" id="PS00548">
    <property type="entry name" value="RIBOSOMAL_S3"/>
    <property type="match status" value="1"/>
</dbReference>
<dbReference type="Gene3D" id="3.30.1140.32">
    <property type="entry name" value="Ribosomal protein S3, C-terminal domain"/>
    <property type="match status" value="1"/>
</dbReference>
<reference evidence="11 12" key="1">
    <citation type="journal article" date="2015" name="Nature">
        <title>rRNA introns, odd ribosomes, and small enigmatic genomes across a large radiation of phyla.</title>
        <authorList>
            <person name="Brown C.T."/>
            <person name="Hug L.A."/>
            <person name="Thomas B.C."/>
            <person name="Sharon I."/>
            <person name="Castelle C.J."/>
            <person name="Singh A."/>
            <person name="Wilkins M.J."/>
            <person name="Williams K.H."/>
            <person name="Banfield J.F."/>
        </authorList>
    </citation>
    <scope>NUCLEOTIDE SEQUENCE [LARGE SCALE GENOMIC DNA]</scope>
</reference>
<dbReference type="GO" id="GO:0019843">
    <property type="term" value="F:rRNA binding"/>
    <property type="evidence" value="ECO:0007669"/>
    <property type="project" value="UniProtKB-UniRule"/>
</dbReference>
<dbReference type="InterPro" id="IPR057258">
    <property type="entry name" value="Ribosomal_uS3"/>
</dbReference>
<evidence type="ECO:0000313" key="11">
    <source>
        <dbReference type="EMBL" id="KKW33338.1"/>
    </source>
</evidence>
<evidence type="ECO:0000256" key="1">
    <source>
        <dbReference type="ARBA" id="ARBA00010761"/>
    </source>
</evidence>
<comment type="function">
    <text evidence="6 8">Binds the lower part of the 30S subunit head. Binds mRNA in the 70S ribosome, positioning it for translation.</text>
</comment>
<evidence type="ECO:0000256" key="7">
    <source>
        <dbReference type="ARBA" id="ARBA00035257"/>
    </source>
</evidence>
<comment type="similarity">
    <text evidence="1 8 9">Belongs to the universal ribosomal protein uS3 family.</text>
</comment>
<evidence type="ECO:0000256" key="6">
    <source>
        <dbReference type="ARBA" id="ARBA00024998"/>
    </source>
</evidence>
<dbReference type="PATRIC" id="fig|1618980.3.peg.33"/>
<evidence type="ECO:0000256" key="9">
    <source>
        <dbReference type="RuleBase" id="RU003624"/>
    </source>
</evidence>
<evidence type="ECO:0000313" key="12">
    <source>
        <dbReference type="Proteomes" id="UP000034711"/>
    </source>
</evidence>
<protein>
    <recommendedName>
        <fullName evidence="7 8">Small ribosomal subunit protein uS3</fullName>
    </recommendedName>
</protein>
<keyword evidence="4 8" id="KW-0689">Ribosomal protein</keyword>
<evidence type="ECO:0000256" key="2">
    <source>
        <dbReference type="ARBA" id="ARBA00022730"/>
    </source>
</evidence>
<keyword evidence="2 8" id="KW-0699">rRNA-binding</keyword>
<dbReference type="InterPro" id="IPR004087">
    <property type="entry name" value="KH_dom"/>
</dbReference>
<evidence type="ECO:0000256" key="4">
    <source>
        <dbReference type="ARBA" id="ARBA00022980"/>
    </source>
</evidence>
<evidence type="ECO:0000256" key="3">
    <source>
        <dbReference type="ARBA" id="ARBA00022884"/>
    </source>
</evidence>
<accession>A0A0G1XQ10</accession>
<dbReference type="InterPro" id="IPR015946">
    <property type="entry name" value="KH_dom-like_a/b"/>
</dbReference>
<dbReference type="Proteomes" id="UP000034711">
    <property type="component" value="Unassembled WGS sequence"/>
</dbReference>
<dbReference type="Pfam" id="PF00189">
    <property type="entry name" value="Ribosomal_S3_C"/>
    <property type="match status" value="1"/>
</dbReference>
<keyword evidence="3 8" id="KW-0694">RNA-binding</keyword>
<dbReference type="SUPFAM" id="SSF54821">
    <property type="entry name" value="Ribosomal protein S3 C-terminal domain"/>
    <property type="match status" value="1"/>
</dbReference>
<proteinExistence type="inferred from homology"/>
<evidence type="ECO:0000256" key="8">
    <source>
        <dbReference type="HAMAP-Rule" id="MF_01309"/>
    </source>
</evidence>
<dbReference type="InterPro" id="IPR018280">
    <property type="entry name" value="Ribosomal_uS3_CS"/>
</dbReference>